<dbReference type="OrthoDB" id="6418787at2759"/>
<dbReference type="PANTHER" id="PTHR45632">
    <property type="entry name" value="LD33804P"/>
    <property type="match status" value="1"/>
</dbReference>
<dbReference type="Pfam" id="PF00651">
    <property type="entry name" value="BTB"/>
    <property type="match status" value="1"/>
</dbReference>
<dbReference type="Proteomes" id="UP000594454">
    <property type="component" value="Chromosome 1"/>
</dbReference>
<name>A0A7R8UF86_HERIL</name>
<evidence type="ECO:0000313" key="3">
    <source>
        <dbReference type="Proteomes" id="UP000594454"/>
    </source>
</evidence>
<dbReference type="SUPFAM" id="SSF54695">
    <property type="entry name" value="POZ domain"/>
    <property type="match status" value="1"/>
</dbReference>
<dbReference type="OMA" id="CTEYISN"/>
<proteinExistence type="predicted"/>
<dbReference type="InParanoid" id="A0A7R8UF86"/>
<evidence type="ECO:0000313" key="2">
    <source>
        <dbReference type="EMBL" id="CAD7079730.1"/>
    </source>
</evidence>
<protein>
    <recommendedName>
        <fullName evidence="1">BTB domain-containing protein</fullName>
    </recommendedName>
</protein>
<organism evidence="2 3">
    <name type="scientific">Hermetia illucens</name>
    <name type="common">Black soldier fly</name>
    <dbReference type="NCBI Taxonomy" id="343691"/>
    <lineage>
        <taxon>Eukaryota</taxon>
        <taxon>Metazoa</taxon>
        <taxon>Ecdysozoa</taxon>
        <taxon>Arthropoda</taxon>
        <taxon>Hexapoda</taxon>
        <taxon>Insecta</taxon>
        <taxon>Pterygota</taxon>
        <taxon>Neoptera</taxon>
        <taxon>Endopterygota</taxon>
        <taxon>Diptera</taxon>
        <taxon>Brachycera</taxon>
        <taxon>Stratiomyomorpha</taxon>
        <taxon>Stratiomyidae</taxon>
        <taxon>Hermetiinae</taxon>
        <taxon>Hermetia</taxon>
    </lineage>
</organism>
<dbReference type="Gene3D" id="3.30.710.10">
    <property type="entry name" value="Potassium Channel Kv1.1, Chain A"/>
    <property type="match status" value="1"/>
</dbReference>
<dbReference type="CDD" id="cd18186">
    <property type="entry name" value="BTB_POZ_ZBTB_KLHL-like"/>
    <property type="match status" value="1"/>
</dbReference>
<gene>
    <name evidence="2" type="ORF">HERILL_LOCUS2932</name>
</gene>
<dbReference type="SMART" id="SM00225">
    <property type="entry name" value="BTB"/>
    <property type="match status" value="1"/>
</dbReference>
<accession>A0A7R8UF86</accession>
<sequence length="140" mass="16059">MNQLSQSSFDLVLRVRGKEIPVHKLKLVGASRYFEGLFSGYFADSGNNVINLDQFETAAVEMVVEFIYTGQMELSVDRVADIFEVADFLQMEELLELCERFFIKSRIRSIASASGNLEISTVRRRYKPVYKRKSGDLSRM</sequence>
<dbReference type="PROSITE" id="PS50097">
    <property type="entry name" value="BTB"/>
    <property type="match status" value="1"/>
</dbReference>
<evidence type="ECO:0000259" key="1">
    <source>
        <dbReference type="PROSITE" id="PS50097"/>
    </source>
</evidence>
<dbReference type="InterPro" id="IPR011333">
    <property type="entry name" value="SKP1/BTB/POZ_sf"/>
</dbReference>
<dbReference type="EMBL" id="LR899009">
    <property type="protein sequence ID" value="CAD7079730.1"/>
    <property type="molecule type" value="Genomic_DNA"/>
</dbReference>
<dbReference type="InterPro" id="IPR000210">
    <property type="entry name" value="BTB/POZ_dom"/>
</dbReference>
<reference evidence="2 3" key="1">
    <citation type="submission" date="2020-11" db="EMBL/GenBank/DDBJ databases">
        <authorList>
            <person name="Wallbank WR R."/>
            <person name="Pardo Diaz C."/>
            <person name="Kozak K."/>
            <person name="Martin S."/>
            <person name="Jiggins C."/>
            <person name="Moest M."/>
            <person name="Warren A I."/>
            <person name="Generalovic N T."/>
            <person name="Byers J.R.P. K."/>
            <person name="Montejo-Kovacevich G."/>
            <person name="Yen C E."/>
        </authorList>
    </citation>
    <scope>NUCLEOTIDE SEQUENCE [LARGE SCALE GENOMIC DNA]</scope>
</reference>
<keyword evidence="3" id="KW-1185">Reference proteome</keyword>
<dbReference type="AlphaFoldDB" id="A0A7R8UF86"/>
<feature type="domain" description="BTB" evidence="1">
    <location>
        <begin position="9"/>
        <end position="76"/>
    </location>
</feature>